<dbReference type="PRINTS" id="PR00032">
    <property type="entry name" value="HTHARAC"/>
</dbReference>
<dbReference type="InterPro" id="IPR018060">
    <property type="entry name" value="HTH_AraC"/>
</dbReference>
<dbReference type="InterPro" id="IPR003313">
    <property type="entry name" value="AraC-bd"/>
</dbReference>
<dbReference type="CDD" id="cd06124">
    <property type="entry name" value="cupin_NimR-like_N"/>
    <property type="match status" value="1"/>
</dbReference>
<comment type="caution">
    <text evidence="8">The sequence shown here is derived from an EMBL/GenBank/DDBJ whole genome shotgun (WGS) entry which is preliminary data.</text>
</comment>
<dbReference type="OrthoDB" id="9804543at2"/>
<feature type="domain" description="HTH araC/xylS-type" evidence="7">
    <location>
        <begin position="170"/>
        <end position="270"/>
    </location>
</feature>
<dbReference type="PROSITE" id="PS01124">
    <property type="entry name" value="HTH_ARAC_FAMILY_2"/>
    <property type="match status" value="1"/>
</dbReference>
<keyword evidence="2" id="KW-0805">Transcription regulation</keyword>
<dbReference type="PANTHER" id="PTHR11019">
    <property type="entry name" value="HTH-TYPE TRANSCRIPTIONAL REGULATOR NIMR"/>
    <property type="match status" value="1"/>
</dbReference>
<proteinExistence type="predicted"/>
<dbReference type="EMBL" id="SGXM01000002">
    <property type="protein sequence ID" value="RZT39191.1"/>
    <property type="molecule type" value="Genomic_DNA"/>
</dbReference>
<dbReference type="SUPFAM" id="SSF51182">
    <property type="entry name" value="RmlC-like cupins"/>
    <property type="match status" value="1"/>
</dbReference>
<evidence type="ECO:0000256" key="5">
    <source>
        <dbReference type="ARBA" id="ARBA00023163"/>
    </source>
</evidence>
<evidence type="ECO:0000313" key="9">
    <source>
        <dbReference type="Proteomes" id="UP000291078"/>
    </source>
</evidence>
<dbReference type="SUPFAM" id="SSF46689">
    <property type="entry name" value="Homeodomain-like"/>
    <property type="match status" value="1"/>
</dbReference>
<keyword evidence="3 8" id="KW-0238">DNA-binding</keyword>
<keyword evidence="5" id="KW-0804">Transcription</keyword>
<accession>A0A4Q7RZ63</accession>
<dbReference type="Pfam" id="PF12833">
    <property type="entry name" value="HTH_18"/>
    <property type="match status" value="1"/>
</dbReference>
<dbReference type="InterPro" id="IPR011051">
    <property type="entry name" value="RmlC_Cupin_sf"/>
</dbReference>
<dbReference type="InterPro" id="IPR018062">
    <property type="entry name" value="HTH_AraC-typ_CS"/>
</dbReference>
<dbReference type="AlphaFoldDB" id="A0A4Q7RZ63"/>
<dbReference type="InterPro" id="IPR009057">
    <property type="entry name" value="Homeodomain-like_sf"/>
</dbReference>
<dbReference type="PROSITE" id="PS00041">
    <property type="entry name" value="HTH_ARAC_FAMILY_1"/>
    <property type="match status" value="1"/>
</dbReference>
<feature type="region of interest" description="Disordered" evidence="6">
    <location>
        <begin position="1"/>
        <end position="20"/>
    </location>
</feature>
<evidence type="ECO:0000256" key="1">
    <source>
        <dbReference type="ARBA" id="ARBA00022491"/>
    </source>
</evidence>
<evidence type="ECO:0000256" key="2">
    <source>
        <dbReference type="ARBA" id="ARBA00023015"/>
    </source>
</evidence>
<sequence>MNAKIRRQSDIPSAEGRSDNYHDYQEVPRVITAFASEKKAGSYNVPHSHPRGQLLYASKGLMRVASANGIWFIPPQRGLWIPADIVHDQAMLTETRIRTIYIDRETARQFGDRVKVVEVDALLRELILALVEQPMLYPDDARNRSIVTLILHKLSTAQTLPIEIPWPRDRRLVSICERILASPGDSRTMEQWSEGVGASSRTLIRLFIRETGMTYRHWVQQVRLARALTMLEADAPVNYIADELGFASPSAFSAMFRRMLGMAPKDYRRGV</sequence>
<keyword evidence="1" id="KW-0678">Repressor</keyword>
<dbReference type="Gene3D" id="1.10.10.60">
    <property type="entry name" value="Homeodomain-like"/>
    <property type="match status" value="2"/>
</dbReference>
<dbReference type="InterPro" id="IPR014710">
    <property type="entry name" value="RmlC-like_jellyroll"/>
</dbReference>
<gene>
    <name evidence="8" type="ORF">EV147_2386</name>
</gene>
<evidence type="ECO:0000256" key="4">
    <source>
        <dbReference type="ARBA" id="ARBA00023159"/>
    </source>
</evidence>
<protein>
    <submittedName>
        <fullName evidence="8">AraC-like DNA-binding protein</fullName>
    </submittedName>
</protein>
<dbReference type="SMART" id="SM00342">
    <property type="entry name" value="HTH_ARAC"/>
    <property type="match status" value="1"/>
</dbReference>
<dbReference type="GO" id="GO:0003700">
    <property type="term" value="F:DNA-binding transcription factor activity"/>
    <property type="evidence" value="ECO:0007669"/>
    <property type="project" value="InterPro"/>
</dbReference>
<dbReference type="RefSeq" id="WP_130391389.1">
    <property type="nucleotide sequence ID" value="NZ_SGXM01000002.1"/>
</dbReference>
<dbReference type="InterPro" id="IPR020449">
    <property type="entry name" value="Tscrpt_reg_AraC-type_HTH"/>
</dbReference>
<dbReference type="PANTHER" id="PTHR11019:SF159">
    <property type="entry name" value="TRANSCRIPTIONAL REGULATOR-RELATED"/>
    <property type="match status" value="1"/>
</dbReference>
<name>A0A4Q7RZ63_9BURK</name>
<keyword evidence="4" id="KW-0010">Activator</keyword>
<evidence type="ECO:0000259" key="7">
    <source>
        <dbReference type="PROSITE" id="PS01124"/>
    </source>
</evidence>
<dbReference type="Pfam" id="PF02311">
    <property type="entry name" value="AraC_binding"/>
    <property type="match status" value="1"/>
</dbReference>
<dbReference type="GO" id="GO:0043565">
    <property type="term" value="F:sequence-specific DNA binding"/>
    <property type="evidence" value="ECO:0007669"/>
    <property type="project" value="InterPro"/>
</dbReference>
<evidence type="ECO:0000256" key="3">
    <source>
        <dbReference type="ARBA" id="ARBA00023125"/>
    </source>
</evidence>
<evidence type="ECO:0000313" key="8">
    <source>
        <dbReference type="EMBL" id="RZT39191.1"/>
    </source>
</evidence>
<dbReference type="Proteomes" id="UP000291078">
    <property type="component" value="Unassembled WGS sequence"/>
</dbReference>
<dbReference type="FunFam" id="1.10.10.60:FF:000132">
    <property type="entry name" value="AraC family transcriptional regulator"/>
    <property type="match status" value="1"/>
</dbReference>
<dbReference type="Gene3D" id="2.60.120.10">
    <property type="entry name" value="Jelly Rolls"/>
    <property type="match status" value="1"/>
</dbReference>
<reference evidence="8 9" key="1">
    <citation type="journal article" date="2015" name="Stand. Genomic Sci.">
        <title>Genomic Encyclopedia of Bacterial and Archaeal Type Strains, Phase III: the genomes of soil and plant-associated and newly described type strains.</title>
        <authorList>
            <person name="Whitman W.B."/>
            <person name="Woyke T."/>
            <person name="Klenk H.P."/>
            <person name="Zhou Y."/>
            <person name="Lilburn T.G."/>
            <person name="Beck B.J."/>
            <person name="De Vos P."/>
            <person name="Vandamme P."/>
            <person name="Eisen J.A."/>
            <person name="Garrity G."/>
            <person name="Hugenholtz P."/>
            <person name="Kyrpides N.C."/>
        </authorList>
    </citation>
    <scope>NUCLEOTIDE SEQUENCE [LARGE SCALE GENOMIC DNA]</scope>
    <source>
        <strain evidence="8 9">ASC-9842</strain>
    </source>
</reference>
<organism evidence="8 9">
    <name type="scientific">Cupriavidus agavae</name>
    <dbReference type="NCBI Taxonomy" id="1001822"/>
    <lineage>
        <taxon>Bacteria</taxon>
        <taxon>Pseudomonadati</taxon>
        <taxon>Pseudomonadota</taxon>
        <taxon>Betaproteobacteria</taxon>
        <taxon>Burkholderiales</taxon>
        <taxon>Burkholderiaceae</taxon>
        <taxon>Cupriavidus</taxon>
    </lineage>
</organism>
<evidence type="ECO:0000256" key="6">
    <source>
        <dbReference type="SAM" id="MobiDB-lite"/>
    </source>
</evidence>
<keyword evidence="9" id="KW-1185">Reference proteome</keyword>